<keyword evidence="1" id="KW-0472">Membrane</keyword>
<keyword evidence="1" id="KW-1133">Transmembrane helix</keyword>
<dbReference type="EMBL" id="LDOU01000015">
    <property type="protein sequence ID" value="KLV08111.1"/>
    <property type="molecule type" value="Genomic_DNA"/>
</dbReference>
<dbReference type="AlphaFoldDB" id="A0A0J1H8Y3"/>
<reference evidence="2 3" key="1">
    <citation type="submission" date="2015-05" db="EMBL/GenBank/DDBJ databases">
        <title>Photobacterium galathea sp. nov.</title>
        <authorList>
            <person name="Machado H."/>
            <person name="Gram L."/>
        </authorList>
    </citation>
    <scope>NUCLEOTIDE SEQUENCE [LARGE SCALE GENOMIC DNA]</scope>
    <source>
        <strain evidence="2 3">DSM 22954</strain>
    </source>
</reference>
<organism evidence="2 3">
    <name type="scientific">Photobacterium ganghwense</name>
    <dbReference type="NCBI Taxonomy" id="320778"/>
    <lineage>
        <taxon>Bacteria</taxon>
        <taxon>Pseudomonadati</taxon>
        <taxon>Pseudomonadota</taxon>
        <taxon>Gammaproteobacteria</taxon>
        <taxon>Vibrionales</taxon>
        <taxon>Vibrionaceae</taxon>
        <taxon>Photobacterium</taxon>
    </lineage>
</organism>
<dbReference type="RefSeq" id="WP_047886003.1">
    <property type="nucleotide sequence ID" value="NZ_CP071326.1"/>
</dbReference>
<proteinExistence type="predicted"/>
<comment type="caution">
    <text evidence="2">The sequence shown here is derived from an EMBL/GenBank/DDBJ whole genome shotgun (WGS) entry which is preliminary data.</text>
</comment>
<dbReference type="Proteomes" id="UP000035909">
    <property type="component" value="Unassembled WGS sequence"/>
</dbReference>
<protein>
    <recommendedName>
        <fullName evidence="4">Copper resistance protein</fullName>
    </recommendedName>
</protein>
<dbReference type="STRING" id="320778.ABT57_14925"/>
<evidence type="ECO:0000313" key="2">
    <source>
        <dbReference type="EMBL" id="KLV08111.1"/>
    </source>
</evidence>
<dbReference type="PATRIC" id="fig|320778.3.peg.3245"/>
<name>A0A0J1H8Y3_9GAMM</name>
<accession>A0A0J1H8Y3</accession>
<gene>
    <name evidence="2" type="ORF">ABT57_14925</name>
</gene>
<dbReference type="OrthoDB" id="5902101at2"/>
<evidence type="ECO:0000256" key="1">
    <source>
        <dbReference type="SAM" id="Phobius"/>
    </source>
</evidence>
<sequence>MRSHTSRYQHARVALCLVMIVLFICSGQRMGLVTSCPAKQAAGHPSENLVSELSAKAAISVQTAIQATSDHEPHEPCSLADHLLQLHQHQLDFAILQSFVIFLAFAILAGPSLITPVLTEPIPPTRRRHLTLCVFRE</sequence>
<evidence type="ECO:0000313" key="3">
    <source>
        <dbReference type="Proteomes" id="UP000035909"/>
    </source>
</evidence>
<evidence type="ECO:0008006" key="4">
    <source>
        <dbReference type="Google" id="ProtNLM"/>
    </source>
</evidence>
<keyword evidence="1" id="KW-0812">Transmembrane</keyword>
<feature type="transmembrane region" description="Helical" evidence="1">
    <location>
        <begin position="93"/>
        <end position="118"/>
    </location>
</feature>
<keyword evidence="3" id="KW-1185">Reference proteome</keyword>